<dbReference type="PROSITE" id="PS01332">
    <property type="entry name" value="HTH_RRF2_1"/>
    <property type="match status" value="1"/>
</dbReference>
<gene>
    <name evidence="2" type="ORF">OP8BY_0830</name>
</gene>
<dbReference type="Pfam" id="PF02082">
    <property type="entry name" value="Rrf2"/>
    <property type="match status" value="1"/>
</dbReference>
<sequence length="149" mass="16957">MRLSTRGEYASRAMLELAVRYGQGPVPIRIISLSQAIPQQFLEQILLLLKRAGYVKSKKGPAGGYYLSRPPAEINVAEVIRVMDGPLAPINCVSVMEHEPCPLEERCGLKWLWKEVRDMVAAHLEKTSFEDVLKRQLMINQTAIKRRKR</sequence>
<dbReference type="GO" id="GO:0016779">
    <property type="term" value="F:nucleotidyltransferase activity"/>
    <property type="evidence" value="ECO:0007669"/>
    <property type="project" value="UniProtKB-KW"/>
</dbReference>
<dbReference type="NCBIfam" id="TIGR00738">
    <property type="entry name" value="rrf2_super"/>
    <property type="match status" value="1"/>
</dbReference>
<dbReference type="InterPro" id="IPR036390">
    <property type="entry name" value="WH_DNA-bd_sf"/>
</dbReference>
<reference evidence="2 3" key="1">
    <citation type="submission" date="2018-08" db="EMBL/GenBank/DDBJ databases">
        <title>Genome analysis of the thermophilic bacterium of the candidate phylum Aminicenantes from deep subsurface aquifer revealed its physiology and ecological role.</title>
        <authorList>
            <person name="Kadnikov V.V."/>
            <person name="Mardanov A.V."/>
            <person name="Beletsky A.V."/>
            <person name="Karnachuk O.V."/>
            <person name="Ravin N.V."/>
        </authorList>
    </citation>
    <scope>NUCLEOTIDE SEQUENCE [LARGE SCALE GENOMIC DNA]</scope>
    <source>
        <strain evidence="2">BY38</strain>
    </source>
</reference>
<keyword evidence="2" id="KW-0548">Nucleotidyltransferase</keyword>
<dbReference type="GO" id="GO:0005829">
    <property type="term" value="C:cytosol"/>
    <property type="evidence" value="ECO:0007669"/>
    <property type="project" value="TreeGrafter"/>
</dbReference>
<dbReference type="InterPro" id="IPR030489">
    <property type="entry name" value="TR_Rrf2-type_CS"/>
</dbReference>
<evidence type="ECO:0000256" key="1">
    <source>
        <dbReference type="ARBA" id="ARBA00023125"/>
    </source>
</evidence>
<accession>A0A3E2BQ86</accession>
<dbReference type="Gene3D" id="1.10.10.10">
    <property type="entry name" value="Winged helix-like DNA-binding domain superfamily/Winged helix DNA-binding domain"/>
    <property type="match status" value="1"/>
</dbReference>
<dbReference type="PANTHER" id="PTHR33221:SF5">
    <property type="entry name" value="HTH-TYPE TRANSCRIPTIONAL REGULATOR ISCR"/>
    <property type="match status" value="1"/>
</dbReference>
<name>A0A3E2BQ86_9BACT</name>
<dbReference type="GO" id="GO:0003677">
    <property type="term" value="F:DNA binding"/>
    <property type="evidence" value="ECO:0007669"/>
    <property type="project" value="UniProtKB-KW"/>
</dbReference>
<dbReference type="EMBL" id="QUAH01000001">
    <property type="protein sequence ID" value="RFT16888.1"/>
    <property type="molecule type" value="Genomic_DNA"/>
</dbReference>
<dbReference type="SUPFAM" id="SSF46785">
    <property type="entry name" value="Winged helix' DNA-binding domain"/>
    <property type="match status" value="1"/>
</dbReference>
<proteinExistence type="predicted"/>
<keyword evidence="2" id="KW-0808">Transferase</keyword>
<dbReference type="InterPro" id="IPR000944">
    <property type="entry name" value="Tscrpt_reg_Rrf2"/>
</dbReference>
<dbReference type="InterPro" id="IPR036388">
    <property type="entry name" value="WH-like_DNA-bd_sf"/>
</dbReference>
<dbReference type="AlphaFoldDB" id="A0A3E2BQ86"/>
<organism evidence="2 3">
    <name type="scientific">Candidatus Saccharicenans subterraneus</name>
    <dbReference type="NCBI Taxonomy" id="2508984"/>
    <lineage>
        <taxon>Bacteria</taxon>
        <taxon>Candidatus Aminicenantota</taxon>
        <taxon>Candidatus Aminicenantia</taxon>
        <taxon>Candidatus Aminicenantales</taxon>
        <taxon>Candidatus Saccharicenantaceae</taxon>
        <taxon>Candidatus Saccharicenans</taxon>
    </lineage>
</organism>
<comment type="caution">
    <text evidence="2">The sequence shown here is derived from an EMBL/GenBank/DDBJ whole genome shotgun (WGS) entry which is preliminary data.</text>
</comment>
<keyword evidence="1" id="KW-0238">DNA-binding</keyword>
<protein>
    <submittedName>
        <fullName evidence="2">Putative transcriptional regulator of sulfate adenylyltransferase, Rrf2 family</fullName>
    </submittedName>
</protein>
<dbReference type="PANTHER" id="PTHR33221">
    <property type="entry name" value="WINGED HELIX-TURN-HELIX TRANSCRIPTIONAL REGULATOR, RRF2 FAMILY"/>
    <property type="match status" value="1"/>
</dbReference>
<dbReference type="Proteomes" id="UP000257323">
    <property type="component" value="Unassembled WGS sequence"/>
</dbReference>
<evidence type="ECO:0000313" key="2">
    <source>
        <dbReference type="EMBL" id="RFT16888.1"/>
    </source>
</evidence>
<dbReference type="PROSITE" id="PS51197">
    <property type="entry name" value="HTH_RRF2_2"/>
    <property type="match status" value="1"/>
</dbReference>
<dbReference type="GO" id="GO:0003700">
    <property type="term" value="F:DNA-binding transcription factor activity"/>
    <property type="evidence" value="ECO:0007669"/>
    <property type="project" value="TreeGrafter"/>
</dbReference>
<evidence type="ECO:0000313" key="3">
    <source>
        <dbReference type="Proteomes" id="UP000257323"/>
    </source>
</evidence>